<proteinExistence type="predicted"/>
<evidence type="ECO:0000313" key="2">
    <source>
        <dbReference type="Proteomes" id="UP000014480"/>
    </source>
</evidence>
<reference evidence="2" key="2">
    <citation type="journal article" date="2019" name="Mol. Plant Microbe Interact.">
        <title>Genome sequence resources for four phytopathogenic fungi from the Colletotrichum orbiculare species complex.</title>
        <authorList>
            <person name="Gan P."/>
            <person name="Tsushima A."/>
            <person name="Narusaka M."/>
            <person name="Narusaka Y."/>
            <person name="Takano Y."/>
            <person name="Kubo Y."/>
            <person name="Shirasu K."/>
        </authorList>
    </citation>
    <scope>GENOME REANNOTATION</scope>
    <source>
        <strain evidence="2">104-T / ATCC 96160 / CBS 514.97 / LARS 414 / MAFF 240422</strain>
    </source>
</reference>
<dbReference type="Proteomes" id="UP000014480">
    <property type="component" value="Unassembled WGS sequence"/>
</dbReference>
<comment type="caution">
    <text evidence="1">The sequence shown here is derived from an EMBL/GenBank/DDBJ whole genome shotgun (WGS) entry which is preliminary data.</text>
</comment>
<evidence type="ECO:0000313" key="1">
    <source>
        <dbReference type="EMBL" id="TDZ24658.1"/>
    </source>
</evidence>
<protein>
    <submittedName>
        <fullName evidence="1">Uncharacterized protein</fullName>
    </submittedName>
</protein>
<accession>A0A484G3B0</accession>
<organism evidence="1 2">
    <name type="scientific">Colletotrichum orbiculare (strain 104-T / ATCC 96160 / CBS 514.97 / LARS 414 / MAFF 240422)</name>
    <name type="common">Cucumber anthracnose fungus</name>
    <name type="synonym">Colletotrichum lagenarium</name>
    <dbReference type="NCBI Taxonomy" id="1213857"/>
    <lineage>
        <taxon>Eukaryota</taxon>
        <taxon>Fungi</taxon>
        <taxon>Dikarya</taxon>
        <taxon>Ascomycota</taxon>
        <taxon>Pezizomycotina</taxon>
        <taxon>Sordariomycetes</taxon>
        <taxon>Hypocreomycetidae</taxon>
        <taxon>Glomerellales</taxon>
        <taxon>Glomerellaceae</taxon>
        <taxon>Colletotrichum</taxon>
        <taxon>Colletotrichum orbiculare species complex</taxon>
    </lineage>
</organism>
<dbReference type="AlphaFoldDB" id="A0A484G3B0"/>
<reference evidence="2" key="1">
    <citation type="journal article" date="2013" name="New Phytol.">
        <title>Comparative genomic and transcriptomic analyses reveal the hemibiotrophic stage shift of Colletotrichum fungi.</title>
        <authorList>
            <person name="Gan P."/>
            <person name="Ikeda K."/>
            <person name="Irieda H."/>
            <person name="Narusaka M."/>
            <person name="O'Connell R.J."/>
            <person name="Narusaka Y."/>
            <person name="Takano Y."/>
            <person name="Kubo Y."/>
            <person name="Shirasu K."/>
        </authorList>
    </citation>
    <scope>NUCLEOTIDE SEQUENCE [LARGE SCALE GENOMIC DNA]</scope>
    <source>
        <strain evidence="2">104-T / ATCC 96160 / CBS 514.97 / LARS 414 / MAFF 240422</strain>
    </source>
</reference>
<sequence>MGQIMPGAPGALLRLAGSEYGYLPTRANFYSIVHEYAPGIICNKRRPLLPIHIFQNRVLHHTSEGANGFDATGINCGSLISALVSRYGHQWQHFLPNSLNVVRLGKHMSENPEHDRHGIRRGGPRDDYFHAGNFFSHIRVLVLSLRVEWQQ</sequence>
<dbReference type="EMBL" id="AMCV02000004">
    <property type="protein sequence ID" value="TDZ24658.1"/>
    <property type="molecule type" value="Genomic_DNA"/>
</dbReference>
<name>A0A484G3B0_COLOR</name>
<keyword evidence="2" id="KW-1185">Reference proteome</keyword>
<gene>
    <name evidence="1" type="ORF">Cob_v002309</name>
</gene>